<evidence type="ECO:0000313" key="5">
    <source>
        <dbReference type="Proteomes" id="UP000007322"/>
    </source>
</evidence>
<feature type="compositionally biased region" description="Basic and acidic residues" evidence="2">
    <location>
        <begin position="218"/>
        <end position="234"/>
    </location>
</feature>
<dbReference type="EMBL" id="CP003002">
    <property type="protein sequence ID" value="AEO53505.1"/>
    <property type="molecule type" value="Genomic_DNA"/>
</dbReference>
<dbReference type="eggNOG" id="ENOG502QVRM">
    <property type="taxonomic scope" value="Eukaryota"/>
</dbReference>
<feature type="region of interest" description="Disordered" evidence="2">
    <location>
        <begin position="171"/>
        <end position="273"/>
    </location>
</feature>
<dbReference type="VEuPathDB" id="FungiDB:MYCTH_105777"/>
<sequence>MSSTYTYYPAPGCSNTTATSRDKVGQPRNTTTQDFQHLSPFSPQVGSSSSSPGFSIHTPPDSVFTDFTDADDPFFGVDFNAPGVATPSFLQDDVQPIDGSGALADGSGVLAAPAESQHVNHAASYLPLSPDKTPSLPGGSPNSQLKEEAASRGVFPDLVQTSVAPQNLSLTHESTAASESKQHGGPQLTPRTNDSANPSEDGVAPAATMQSPLVTVSHWDRDHNSSISESRDAEAAQTRGSPTFSTARDGTGRWIPDHVTGQSGLPPTARSDAQVESINDLAAQRDMEQRKQEIDEWLQRSTHSSDNTPPDPPDVEDDGIPQKEIPLGDMTENKPIPGQTYFRETGGGPLTREDLEIMRQGRPWEDAPIPFSISQSNSTPYQPETSNAAILKYQRMCQDNDSIVSRAATWGTRRLSLPSLIDTEVQITGNLFKKLSIGRGEARRPSILGNIRSLVRRPSNSGNKRSRAEHEDASSSVTESSTEKKDTQAKLAPPSPKPGWAKKQSVPSINTAFVDVGSRIASIGTTHARTSSVSATPITSPKSPSGLSLSVKRPLRFRSKSETSGIVDLWKRSGGPPVPNTKVHAAPEADEDEEDEDDLYEEGDVKNDSGNLIDEITPTIAGFQQHVVRLNPMLNTPGHYLVDRIAHQQMIRYKNLLNLRVKHLQAVAAGNCQCGSTCVDSGGSANILDSKGEQRGLDPPSSRFDGSDGDITPVEGLINQDSFPQGIPMPRTTSLPAEFECQLCFTAKKFQKPSDWTKHVHEDVQPFTCTWERCREPKMFKRKADWVRHENEGHRHLEWWTCDVDDCRHKCYRRDNFLQHLVREHRFAEPKIKTKAAMKRAAGGIDPTWAKVEQCHHETDALPQSEPCRFCGKTFPSWKKLTVHLAKHMEQISLPILKLVAKKELDEHTIISPVQDPPPRQFPHDFSDKQDQHRAFGPSLTIPQSGPMAYPHHGPPLGMYPLAPPTQGYHAAGLYSPNFDSLSHGIAQTQISMPPMAHHQPHQQHQGFQSLNSQAAFPELPTTSAGAYMSTPPQASPNYMTMAPDLEPFPTLSMDALGLGLQNPTGVAEQLPYGNGGLAVEQQQQQFTPQGSVSPYGPSPNMPQGGFF</sequence>
<reference evidence="4 5" key="1">
    <citation type="journal article" date="2011" name="Nat. Biotechnol.">
        <title>Comparative genomic analysis of the thermophilic biomass-degrading fungi Myceliophthora thermophila and Thielavia terrestris.</title>
        <authorList>
            <person name="Berka R.M."/>
            <person name="Grigoriev I.V."/>
            <person name="Otillar R."/>
            <person name="Salamov A."/>
            <person name="Grimwood J."/>
            <person name="Reid I."/>
            <person name="Ishmael N."/>
            <person name="John T."/>
            <person name="Darmond C."/>
            <person name="Moisan M.-C."/>
            <person name="Henrissat B."/>
            <person name="Coutinho P.M."/>
            <person name="Lombard V."/>
            <person name="Natvig D.O."/>
            <person name="Lindquist E."/>
            <person name="Schmutz J."/>
            <person name="Lucas S."/>
            <person name="Harris P."/>
            <person name="Powlowski J."/>
            <person name="Bellemare A."/>
            <person name="Taylor D."/>
            <person name="Butler G."/>
            <person name="de Vries R.P."/>
            <person name="Allijn I.E."/>
            <person name="van den Brink J."/>
            <person name="Ushinsky S."/>
            <person name="Storms R."/>
            <person name="Powell A.J."/>
            <person name="Paulsen I.T."/>
            <person name="Elbourne L.D.H."/>
            <person name="Baker S.E."/>
            <person name="Magnuson J."/>
            <person name="LaBoissiere S."/>
            <person name="Clutterbuck A.J."/>
            <person name="Martinez D."/>
            <person name="Wogulis M."/>
            <person name="de Leon A.L."/>
            <person name="Rey M.W."/>
            <person name="Tsang A."/>
        </authorList>
    </citation>
    <scope>NUCLEOTIDE SEQUENCE [LARGE SCALE GENOMIC DNA]</scope>
    <source>
        <strain evidence="5">ATCC 42464 / BCRC 31852 / DSM 1799</strain>
    </source>
</reference>
<dbReference type="KEGG" id="mtm:MYCTH_105777"/>
<proteinExistence type="predicted"/>
<feature type="region of interest" description="Disordered" evidence="2">
    <location>
        <begin position="526"/>
        <end position="554"/>
    </location>
</feature>
<dbReference type="PANTHER" id="PTHR35391">
    <property type="entry name" value="C2H2-TYPE DOMAIN-CONTAINING PROTEIN-RELATED"/>
    <property type="match status" value="1"/>
</dbReference>
<dbReference type="STRING" id="573729.G2Q342"/>
<name>G2Q342_THET4</name>
<dbReference type="Pfam" id="PF26082">
    <property type="entry name" value="zf-C2H2_AcuF"/>
    <property type="match status" value="1"/>
</dbReference>
<dbReference type="AlphaFoldDB" id="G2Q342"/>
<feature type="region of interest" description="Disordered" evidence="2">
    <location>
        <begin position="449"/>
        <end position="505"/>
    </location>
</feature>
<keyword evidence="1" id="KW-0863">Zinc-finger</keyword>
<gene>
    <name evidence="4" type="ORF">MYCTH_105777</name>
</gene>
<dbReference type="PROSITE" id="PS00028">
    <property type="entry name" value="ZINC_FINGER_C2H2_1"/>
    <property type="match status" value="2"/>
</dbReference>
<dbReference type="SMART" id="SM00355">
    <property type="entry name" value="ZnF_C2H2"/>
    <property type="match status" value="3"/>
</dbReference>
<feature type="compositionally biased region" description="Polar residues" evidence="2">
    <location>
        <begin position="299"/>
        <end position="308"/>
    </location>
</feature>
<evidence type="ECO:0000256" key="2">
    <source>
        <dbReference type="SAM" id="MobiDB-lite"/>
    </source>
</evidence>
<feature type="compositionally biased region" description="Polar residues" evidence="2">
    <location>
        <begin position="238"/>
        <end position="248"/>
    </location>
</feature>
<feature type="region of interest" description="Disordered" evidence="2">
    <location>
        <begin position="689"/>
        <end position="711"/>
    </location>
</feature>
<keyword evidence="1" id="KW-0479">Metal-binding</keyword>
<feature type="domain" description="C2H2-type" evidence="3">
    <location>
        <begin position="866"/>
        <end position="893"/>
    </location>
</feature>
<dbReference type="InterPro" id="IPR013087">
    <property type="entry name" value="Znf_C2H2_type"/>
</dbReference>
<organism evidence="4 5">
    <name type="scientific">Thermothelomyces thermophilus (strain ATCC 42464 / BCRC 31852 / DSM 1799)</name>
    <name type="common">Sporotrichum thermophile</name>
    <dbReference type="NCBI Taxonomy" id="573729"/>
    <lineage>
        <taxon>Eukaryota</taxon>
        <taxon>Fungi</taxon>
        <taxon>Dikarya</taxon>
        <taxon>Ascomycota</taxon>
        <taxon>Pezizomycotina</taxon>
        <taxon>Sordariomycetes</taxon>
        <taxon>Sordariomycetidae</taxon>
        <taxon>Sordariales</taxon>
        <taxon>Chaetomiaceae</taxon>
        <taxon>Thermothelomyces</taxon>
    </lineage>
</organism>
<dbReference type="PANTHER" id="PTHR35391:SF3">
    <property type="entry name" value="FINGER DOMAIN PROTEIN, PUTATIVE (AFU_ORTHOLOGUE AFUA_8G04300)-RELATED"/>
    <property type="match status" value="1"/>
</dbReference>
<accession>G2Q342</accession>
<feature type="region of interest" description="Disordered" evidence="2">
    <location>
        <begin position="1"/>
        <end position="62"/>
    </location>
</feature>
<dbReference type="OMA" id="LGANCPC"/>
<feature type="compositionally biased region" description="Polar residues" evidence="2">
    <location>
        <begin position="189"/>
        <end position="198"/>
    </location>
</feature>
<keyword evidence="1" id="KW-0862">Zinc</keyword>
<dbReference type="GO" id="GO:0008270">
    <property type="term" value="F:zinc ion binding"/>
    <property type="evidence" value="ECO:0007669"/>
    <property type="project" value="UniProtKB-KW"/>
</dbReference>
<dbReference type="InterPro" id="IPR058925">
    <property type="entry name" value="zf-C2H2_AcuF"/>
</dbReference>
<evidence type="ECO:0000259" key="3">
    <source>
        <dbReference type="PROSITE" id="PS50157"/>
    </source>
</evidence>
<feature type="compositionally biased region" description="Low complexity" evidence="2">
    <location>
        <begin position="39"/>
        <end position="55"/>
    </location>
</feature>
<dbReference type="Proteomes" id="UP000007322">
    <property type="component" value="Chromosome 1"/>
</dbReference>
<feature type="region of interest" description="Disordered" evidence="2">
    <location>
        <begin position="1083"/>
        <end position="1108"/>
    </location>
</feature>
<dbReference type="HOGENOM" id="CLU_005537_0_0_1"/>
<protein>
    <recommendedName>
        <fullName evidence="3">C2H2-type domain-containing protein</fullName>
    </recommendedName>
</protein>
<feature type="region of interest" description="Disordered" evidence="2">
    <location>
        <begin position="298"/>
        <end position="349"/>
    </location>
</feature>
<dbReference type="InParanoid" id="G2Q342"/>
<feature type="compositionally biased region" description="Polar residues" evidence="2">
    <location>
        <begin position="27"/>
        <end position="36"/>
    </location>
</feature>
<keyword evidence="5" id="KW-1185">Reference proteome</keyword>
<dbReference type="OrthoDB" id="5315052at2759"/>
<feature type="compositionally biased region" description="Polar residues" evidence="2">
    <location>
        <begin position="526"/>
        <end position="548"/>
    </location>
</feature>
<feature type="region of interest" description="Disordered" evidence="2">
    <location>
        <begin position="568"/>
        <end position="611"/>
    </location>
</feature>
<feature type="region of interest" description="Disordered" evidence="2">
    <location>
        <begin position="127"/>
        <end position="150"/>
    </location>
</feature>
<evidence type="ECO:0000256" key="1">
    <source>
        <dbReference type="PROSITE-ProRule" id="PRU00042"/>
    </source>
</evidence>
<feature type="compositionally biased region" description="Acidic residues" evidence="2">
    <location>
        <begin position="588"/>
        <end position="602"/>
    </location>
</feature>
<evidence type="ECO:0000313" key="4">
    <source>
        <dbReference type="EMBL" id="AEO53505.1"/>
    </source>
</evidence>
<dbReference type="GeneID" id="11509010"/>
<feature type="compositionally biased region" description="Polar residues" evidence="2">
    <location>
        <begin position="1083"/>
        <end position="1093"/>
    </location>
</feature>
<dbReference type="RefSeq" id="XP_003658750.1">
    <property type="nucleotide sequence ID" value="XM_003658702.1"/>
</dbReference>
<dbReference type="PROSITE" id="PS50157">
    <property type="entry name" value="ZINC_FINGER_C2H2_2"/>
    <property type="match status" value="1"/>
</dbReference>